<accession>F0XT74</accession>
<dbReference type="EC" id="1.2.1.3" evidence="3"/>
<dbReference type="eggNOG" id="KOG2454">
    <property type="taxonomic scope" value="Eukaryota"/>
</dbReference>
<dbReference type="InterPro" id="IPR016160">
    <property type="entry name" value="Ald_DH_CS_CYS"/>
</dbReference>
<dbReference type="InParanoid" id="F0XT74"/>
<feature type="signal peptide" evidence="8">
    <location>
        <begin position="1"/>
        <end position="19"/>
    </location>
</feature>
<dbReference type="OrthoDB" id="310895at2759"/>
<evidence type="ECO:0000256" key="4">
    <source>
        <dbReference type="ARBA" id="ARBA00049194"/>
    </source>
</evidence>
<dbReference type="InterPro" id="IPR016162">
    <property type="entry name" value="Ald_DH_N"/>
</dbReference>
<dbReference type="SUPFAM" id="SSF53720">
    <property type="entry name" value="ALDH-like"/>
    <property type="match status" value="1"/>
</dbReference>
<dbReference type="GeneID" id="25979165"/>
<evidence type="ECO:0000313" key="11">
    <source>
        <dbReference type="Proteomes" id="UP000007796"/>
    </source>
</evidence>
<organism evidence="11">
    <name type="scientific">Grosmannia clavigera (strain kw1407 / UAMH 11150)</name>
    <name type="common">Blue stain fungus</name>
    <name type="synonym">Graphiocladiella clavigera</name>
    <dbReference type="NCBI Taxonomy" id="655863"/>
    <lineage>
        <taxon>Eukaryota</taxon>
        <taxon>Fungi</taxon>
        <taxon>Dikarya</taxon>
        <taxon>Ascomycota</taxon>
        <taxon>Pezizomycotina</taxon>
        <taxon>Sordariomycetes</taxon>
        <taxon>Sordariomycetidae</taxon>
        <taxon>Ophiostomatales</taxon>
        <taxon>Ophiostomataceae</taxon>
        <taxon>Leptographium</taxon>
    </lineage>
</organism>
<evidence type="ECO:0000256" key="5">
    <source>
        <dbReference type="PROSITE-ProRule" id="PRU10007"/>
    </source>
</evidence>
<dbReference type="FunCoup" id="F0XT74">
    <property type="interactions" value="169"/>
</dbReference>
<dbReference type="GO" id="GO:0004029">
    <property type="term" value="F:aldehyde dehydrogenase (NAD+) activity"/>
    <property type="evidence" value="ECO:0007669"/>
    <property type="project" value="UniProtKB-EC"/>
</dbReference>
<protein>
    <recommendedName>
        <fullName evidence="3">aldehyde dehydrogenase (NAD(+))</fullName>
        <ecNumber evidence="3">1.2.1.3</ecNumber>
    </recommendedName>
</protein>
<evidence type="ECO:0000256" key="2">
    <source>
        <dbReference type="ARBA" id="ARBA00023002"/>
    </source>
</evidence>
<evidence type="ECO:0000256" key="1">
    <source>
        <dbReference type="ARBA" id="ARBA00009986"/>
    </source>
</evidence>
<feature type="chain" id="PRO_5003262390" description="aldehyde dehydrogenase (NAD(+))" evidence="8">
    <location>
        <begin position="20"/>
        <end position="607"/>
    </location>
</feature>
<comment type="similarity">
    <text evidence="1 6">Belongs to the aldehyde dehydrogenase family.</text>
</comment>
<feature type="compositionally biased region" description="Acidic residues" evidence="7">
    <location>
        <begin position="370"/>
        <end position="386"/>
    </location>
</feature>
<feature type="domain" description="Aldehyde dehydrogenase" evidence="9">
    <location>
        <begin position="59"/>
        <end position="549"/>
    </location>
</feature>
<dbReference type="InterPro" id="IPR016161">
    <property type="entry name" value="Ald_DH/histidinol_DH"/>
</dbReference>
<dbReference type="PANTHER" id="PTHR11699">
    <property type="entry name" value="ALDEHYDE DEHYDROGENASE-RELATED"/>
    <property type="match status" value="1"/>
</dbReference>
<name>F0XT74_GROCL</name>
<dbReference type="FunFam" id="3.40.309.10:FF:000024">
    <property type="entry name" value="Betaine aldehyde dehydrogenase"/>
    <property type="match status" value="1"/>
</dbReference>
<dbReference type="PROSITE" id="PS00070">
    <property type="entry name" value="ALDEHYDE_DEHYDR_CYS"/>
    <property type="match status" value="1"/>
</dbReference>
<evidence type="ECO:0000256" key="7">
    <source>
        <dbReference type="SAM" id="MobiDB-lite"/>
    </source>
</evidence>
<gene>
    <name evidence="10" type="ORF">CMQ_5802</name>
</gene>
<dbReference type="InterPro" id="IPR015590">
    <property type="entry name" value="Aldehyde_DH_dom"/>
</dbReference>
<dbReference type="GO" id="GO:0007131">
    <property type="term" value="P:reciprocal meiotic recombination"/>
    <property type="evidence" value="ECO:0007669"/>
    <property type="project" value="EnsemblFungi"/>
</dbReference>
<dbReference type="InterPro" id="IPR016163">
    <property type="entry name" value="Ald_DH_C"/>
</dbReference>
<dbReference type="InterPro" id="IPR029510">
    <property type="entry name" value="Ald_DH_CS_GLU"/>
</dbReference>
<dbReference type="Proteomes" id="UP000007796">
    <property type="component" value="Unassembled WGS sequence"/>
</dbReference>
<dbReference type="PROSITE" id="PS00687">
    <property type="entry name" value="ALDEHYDE_DEHYDR_GLU"/>
    <property type="match status" value="1"/>
</dbReference>
<evidence type="ECO:0000256" key="6">
    <source>
        <dbReference type="RuleBase" id="RU003345"/>
    </source>
</evidence>
<evidence type="ECO:0000256" key="8">
    <source>
        <dbReference type="SAM" id="SignalP"/>
    </source>
</evidence>
<proteinExistence type="inferred from homology"/>
<keyword evidence="2 6" id="KW-0560">Oxidoreductase</keyword>
<keyword evidence="11" id="KW-1185">Reference proteome</keyword>
<reference evidence="10 11" key="1">
    <citation type="journal article" date="2011" name="Proc. Natl. Acad. Sci. U.S.A.">
        <title>Genome and transcriptome analyses of the mountain pine beetle-fungal symbiont Grosmannia clavigera, a lodgepole pine pathogen.</title>
        <authorList>
            <person name="DiGuistini S."/>
            <person name="Wang Y."/>
            <person name="Liao N.Y."/>
            <person name="Taylor G."/>
            <person name="Tanguay P."/>
            <person name="Feau N."/>
            <person name="Henrissat B."/>
            <person name="Chan S.K."/>
            <person name="Hesse-Orce U."/>
            <person name="Alamouti S.M."/>
            <person name="Tsui C.K.M."/>
            <person name="Docking R.T."/>
            <person name="Levasseur A."/>
            <person name="Haridas S."/>
            <person name="Robertson G."/>
            <person name="Birol I."/>
            <person name="Holt R.A."/>
            <person name="Marra M.A."/>
            <person name="Hamelin R.C."/>
            <person name="Hirst M."/>
            <person name="Jones S.J.M."/>
            <person name="Bohlmann J."/>
            <person name="Breuil C."/>
        </authorList>
    </citation>
    <scope>NUCLEOTIDE SEQUENCE [LARGE SCALE GENOMIC DNA]</scope>
    <source>
        <strain evidence="11">kw1407 / UAMH 11150</strain>
    </source>
</reference>
<keyword evidence="8" id="KW-0732">Signal</keyword>
<feature type="active site" evidence="5">
    <location>
        <position position="297"/>
    </location>
</feature>
<dbReference type="Pfam" id="PF00171">
    <property type="entry name" value="Aldedh"/>
    <property type="match status" value="1"/>
</dbReference>
<dbReference type="Gene3D" id="3.40.605.10">
    <property type="entry name" value="Aldehyde Dehydrogenase, Chain A, domain 1"/>
    <property type="match status" value="1"/>
</dbReference>
<feature type="region of interest" description="Disordered" evidence="7">
    <location>
        <begin position="365"/>
        <end position="386"/>
    </location>
</feature>
<evidence type="ECO:0000313" key="10">
    <source>
        <dbReference type="EMBL" id="EFW99381.1"/>
    </source>
</evidence>
<dbReference type="HOGENOM" id="CLU_005391_1_0_1"/>
<dbReference type="STRING" id="655863.F0XT74"/>
<dbReference type="AlphaFoldDB" id="F0XT74"/>
<evidence type="ECO:0000259" key="9">
    <source>
        <dbReference type="Pfam" id="PF00171"/>
    </source>
</evidence>
<dbReference type="Gene3D" id="3.40.309.10">
    <property type="entry name" value="Aldehyde Dehydrogenase, Chain A, domain 2"/>
    <property type="match status" value="1"/>
</dbReference>
<dbReference type="RefSeq" id="XP_014168864.1">
    <property type="nucleotide sequence ID" value="XM_014313389.1"/>
</dbReference>
<dbReference type="EMBL" id="GL629997">
    <property type="protein sequence ID" value="EFW99381.1"/>
    <property type="molecule type" value="Genomic_DNA"/>
</dbReference>
<evidence type="ECO:0000256" key="3">
    <source>
        <dbReference type="ARBA" id="ARBA00024226"/>
    </source>
</evidence>
<sequence length="607" mass="64772">MWPFVRAALWSMLTATGLAVFLWQRRAASEQAVRYSVPVLQVPKDKVYLEKATIGEAGSTMIQCYAPATGQLLGHVKAATAEEIDEAVAAAKRAQQTWAKTTFGQRRQVLRTLLQHVLDHQSEICRIACVDSGKLAVDAALGEVLVVAERLRWTILHGEAALRPSRRPTHALLMPHKRNTVIYEPLGVVAALVSWNYPFHNLVAPMVSALFAGNGVVVKASEQTAWSAQYFTSLARGALVAHGFDAGLIQTVVCWPAIAGRLTGHPDIAHVTFIGSQAVARHVAADAAAALTPLCAELGGKDPFIVLDSVGAGRLPSVAATLLRGTFQASGQNCIGVERVIATPGVYEPLLALVVDKVRALRLGTREGDGSNDSDDDKNDADDADDHYDMGAMISDASFERLERLVDEAVASGARLLAGGRRYQHPRFPHGHYFQPTLLADVTPAMAVAREECFGPVLVLMRAEASTAAAVLAVANAANFGLGASVFGDELRDRELAAVVAGVKAGMVAINDFATYYAVQLPFGGVAGSGFGRFAAAEGLQAISNPKSICEDRFGWLGLRTALPPVVQYPVPSQRRAWAFVQGLVDFGYGQTIGRKVNGLVQLARNA</sequence>
<comment type="catalytic activity">
    <reaction evidence="4">
        <text>an aldehyde + NAD(+) + H2O = a carboxylate + NADH + 2 H(+)</text>
        <dbReference type="Rhea" id="RHEA:16185"/>
        <dbReference type="ChEBI" id="CHEBI:15377"/>
        <dbReference type="ChEBI" id="CHEBI:15378"/>
        <dbReference type="ChEBI" id="CHEBI:17478"/>
        <dbReference type="ChEBI" id="CHEBI:29067"/>
        <dbReference type="ChEBI" id="CHEBI:57540"/>
        <dbReference type="ChEBI" id="CHEBI:57945"/>
        <dbReference type="EC" id="1.2.1.3"/>
    </reaction>
</comment>